<dbReference type="Pfam" id="PF00240">
    <property type="entry name" value="ubiquitin"/>
    <property type="match status" value="1"/>
</dbReference>
<organism evidence="3 4">
    <name type="scientific">Rhypophila decipiens</name>
    <dbReference type="NCBI Taxonomy" id="261697"/>
    <lineage>
        <taxon>Eukaryota</taxon>
        <taxon>Fungi</taxon>
        <taxon>Dikarya</taxon>
        <taxon>Ascomycota</taxon>
        <taxon>Pezizomycotina</taxon>
        <taxon>Sordariomycetes</taxon>
        <taxon>Sordariomycetidae</taxon>
        <taxon>Sordariales</taxon>
        <taxon>Naviculisporaceae</taxon>
        <taxon>Rhypophila</taxon>
    </lineage>
</organism>
<dbReference type="Gene3D" id="3.10.20.90">
    <property type="entry name" value="Phosphatidylinositol 3-kinase Catalytic Subunit, Chain A, domain 1"/>
    <property type="match status" value="1"/>
</dbReference>
<evidence type="ECO:0000256" key="1">
    <source>
        <dbReference type="SAM" id="MobiDB-lite"/>
    </source>
</evidence>
<name>A0AAN6XSW2_9PEZI</name>
<accession>A0AAN6XSW2</accession>
<dbReference type="SUPFAM" id="SSF54236">
    <property type="entry name" value="Ubiquitin-like"/>
    <property type="match status" value="1"/>
</dbReference>
<sequence>MRIFITITSSGFTFPLGVEPSDTIDSVKSQIQDKRAIPEESQRLLYADYAAEATLELIIRTRGSTEAQPVYRELGPSQSDEAVEERVKEWRAVAERDSFDDDLDIVDPDIYYRSLDILADKVAEYSEFKRCDGIYDLRDDITWDLETVPRHRFQSIPDTIWTAFVNLNQNPWLSSVHAAVAPSLWKTSLILSGVLSTLQQLQKANFCQSSFSLLLKRQATEAAEIIKIPIQDVDAILKGTLESLTRIHEGEFEGEFSMGLDRFLYGEVFEPCRSLLRRLYRPISGQLYLPTRGSILGTGRITAILLDIALVSYTGSHGCRIDADYLKRDARTFEVDPSTNLPGFRCSLRRLSCLEDFLDKREVWVFEFRAKNEVWETDNKRLGILTRIEDFADIWGPVYAIPGPQNHMIRQYNVSKGIICREGGEPPILLRAGSKNADTKDAIKCHWYNKKSWFDKKDLVSAEGSSLYSDDLLLIGGIMLENVTCRYTPDAYERDYRGDLTNELGTSGPSWQWDTRGVSFGFSKYVGITVAGTQKRIPDITLKEATLNKWLSNTRRRDPRFLNEYHGVEVSHCSGNARRIALRTLLKLSPLTQKIDLQFPGWWREPWGQAFWSAISGNDDSAIESVWTRFEEDRPQMGQIVAFTLDILSTTGLRDSKFTLAFLHKEQERSIDLEIRLNTWAMLLKETRSTTSFAMVSERCLLCNIRDCSSATCSESSAHKARTTLQSQIALNMGETSESRLASRARSALGLPLGNRAEYWQLVEVKGVSRRFRRRKSVELGDMETSGVILREETALDSALAILPARSGVVCGIEVRNPMAASLDRGSGLVDVYIQASEPSYGGMAKPRTKPDTVREQGGRR</sequence>
<evidence type="ECO:0000259" key="2">
    <source>
        <dbReference type="PROSITE" id="PS50053"/>
    </source>
</evidence>
<evidence type="ECO:0000313" key="4">
    <source>
        <dbReference type="Proteomes" id="UP001301769"/>
    </source>
</evidence>
<keyword evidence="4" id="KW-1185">Reference proteome</keyword>
<feature type="region of interest" description="Disordered" evidence="1">
    <location>
        <begin position="840"/>
        <end position="861"/>
    </location>
</feature>
<dbReference type="EMBL" id="MU858586">
    <property type="protein sequence ID" value="KAK4205961.1"/>
    <property type="molecule type" value="Genomic_DNA"/>
</dbReference>
<dbReference type="AlphaFoldDB" id="A0AAN6XSW2"/>
<proteinExistence type="predicted"/>
<dbReference type="PRINTS" id="PR00348">
    <property type="entry name" value="UBIQUITIN"/>
</dbReference>
<dbReference type="PROSITE" id="PS50053">
    <property type="entry name" value="UBIQUITIN_2"/>
    <property type="match status" value="1"/>
</dbReference>
<dbReference type="Proteomes" id="UP001301769">
    <property type="component" value="Unassembled WGS sequence"/>
</dbReference>
<feature type="domain" description="Ubiquitin-like" evidence="2">
    <location>
        <begin position="1"/>
        <end position="47"/>
    </location>
</feature>
<reference evidence="3" key="1">
    <citation type="journal article" date="2023" name="Mol. Phylogenet. Evol.">
        <title>Genome-scale phylogeny and comparative genomics of the fungal order Sordariales.</title>
        <authorList>
            <person name="Hensen N."/>
            <person name="Bonometti L."/>
            <person name="Westerberg I."/>
            <person name="Brannstrom I.O."/>
            <person name="Guillou S."/>
            <person name="Cros-Aarteil S."/>
            <person name="Calhoun S."/>
            <person name="Haridas S."/>
            <person name="Kuo A."/>
            <person name="Mondo S."/>
            <person name="Pangilinan J."/>
            <person name="Riley R."/>
            <person name="LaButti K."/>
            <person name="Andreopoulos B."/>
            <person name="Lipzen A."/>
            <person name="Chen C."/>
            <person name="Yan M."/>
            <person name="Daum C."/>
            <person name="Ng V."/>
            <person name="Clum A."/>
            <person name="Steindorff A."/>
            <person name="Ohm R.A."/>
            <person name="Martin F."/>
            <person name="Silar P."/>
            <person name="Natvig D.O."/>
            <person name="Lalanne C."/>
            <person name="Gautier V."/>
            <person name="Ament-Velasquez S.L."/>
            <person name="Kruys A."/>
            <person name="Hutchinson M.I."/>
            <person name="Powell A.J."/>
            <person name="Barry K."/>
            <person name="Miller A.N."/>
            <person name="Grigoriev I.V."/>
            <person name="Debuchy R."/>
            <person name="Gladieux P."/>
            <person name="Hiltunen Thoren M."/>
            <person name="Johannesson H."/>
        </authorList>
    </citation>
    <scope>NUCLEOTIDE SEQUENCE</scope>
    <source>
        <strain evidence="3">PSN293</strain>
    </source>
</reference>
<dbReference type="SMART" id="SM00213">
    <property type="entry name" value="UBQ"/>
    <property type="match status" value="1"/>
</dbReference>
<reference evidence="3" key="2">
    <citation type="submission" date="2023-05" db="EMBL/GenBank/DDBJ databases">
        <authorList>
            <consortium name="Lawrence Berkeley National Laboratory"/>
            <person name="Steindorff A."/>
            <person name="Hensen N."/>
            <person name="Bonometti L."/>
            <person name="Westerberg I."/>
            <person name="Brannstrom I.O."/>
            <person name="Guillou S."/>
            <person name="Cros-Aarteil S."/>
            <person name="Calhoun S."/>
            <person name="Haridas S."/>
            <person name="Kuo A."/>
            <person name="Mondo S."/>
            <person name="Pangilinan J."/>
            <person name="Riley R."/>
            <person name="Labutti K."/>
            <person name="Andreopoulos B."/>
            <person name="Lipzen A."/>
            <person name="Chen C."/>
            <person name="Yanf M."/>
            <person name="Daum C."/>
            <person name="Ng V."/>
            <person name="Clum A."/>
            <person name="Ohm R."/>
            <person name="Martin F."/>
            <person name="Silar P."/>
            <person name="Natvig D."/>
            <person name="Lalanne C."/>
            <person name="Gautier V."/>
            <person name="Ament-Velasquez S.L."/>
            <person name="Kruys A."/>
            <person name="Hutchinson M.I."/>
            <person name="Powell A.J."/>
            <person name="Barry K."/>
            <person name="Miller A.N."/>
            <person name="Grigoriev I.V."/>
            <person name="Debuchy R."/>
            <person name="Gladieux P."/>
            <person name="Thoren M.H."/>
            <person name="Johannesson H."/>
        </authorList>
    </citation>
    <scope>NUCLEOTIDE SEQUENCE</scope>
    <source>
        <strain evidence="3">PSN293</strain>
    </source>
</reference>
<comment type="caution">
    <text evidence="3">The sequence shown here is derived from an EMBL/GenBank/DDBJ whole genome shotgun (WGS) entry which is preliminary data.</text>
</comment>
<dbReference type="InterPro" id="IPR029071">
    <property type="entry name" value="Ubiquitin-like_domsf"/>
</dbReference>
<gene>
    <name evidence="3" type="ORF">QBC37DRAFT_462546</name>
</gene>
<protein>
    <recommendedName>
        <fullName evidence="2">Ubiquitin-like domain-containing protein</fullName>
    </recommendedName>
</protein>
<evidence type="ECO:0000313" key="3">
    <source>
        <dbReference type="EMBL" id="KAK4205961.1"/>
    </source>
</evidence>
<dbReference type="InterPro" id="IPR019956">
    <property type="entry name" value="Ubiquitin_dom"/>
</dbReference>
<dbReference type="InterPro" id="IPR000626">
    <property type="entry name" value="Ubiquitin-like_dom"/>
</dbReference>
<feature type="compositionally biased region" description="Basic and acidic residues" evidence="1">
    <location>
        <begin position="849"/>
        <end position="861"/>
    </location>
</feature>